<keyword evidence="5" id="KW-1185">Reference proteome</keyword>
<dbReference type="GO" id="GO:0032418">
    <property type="term" value="P:lysosome localization"/>
    <property type="evidence" value="ECO:0007669"/>
    <property type="project" value="TreeGrafter"/>
</dbReference>
<feature type="domain" description="KxDL" evidence="3">
    <location>
        <begin position="26"/>
        <end position="111"/>
    </location>
</feature>
<proteinExistence type="inferred from homology"/>
<dbReference type="EMBL" id="CAJHNH020000269">
    <property type="protein sequence ID" value="CAG5116563.1"/>
    <property type="molecule type" value="Genomic_DNA"/>
</dbReference>
<dbReference type="InterPro" id="IPR039843">
    <property type="entry name" value="KXD1-like"/>
</dbReference>
<feature type="compositionally biased region" description="Acidic residues" evidence="2">
    <location>
        <begin position="123"/>
        <end position="140"/>
    </location>
</feature>
<gene>
    <name evidence="4" type="ORF">CUNI_LOCUS2121</name>
</gene>
<feature type="region of interest" description="Disordered" evidence="2">
    <location>
        <begin position="118"/>
        <end position="181"/>
    </location>
</feature>
<organism evidence="4 5">
    <name type="scientific">Candidula unifasciata</name>
    <dbReference type="NCBI Taxonomy" id="100452"/>
    <lineage>
        <taxon>Eukaryota</taxon>
        <taxon>Metazoa</taxon>
        <taxon>Spiralia</taxon>
        <taxon>Lophotrochozoa</taxon>
        <taxon>Mollusca</taxon>
        <taxon>Gastropoda</taxon>
        <taxon>Heterobranchia</taxon>
        <taxon>Euthyneura</taxon>
        <taxon>Panpulmonata</taxon>
        <taxon>Eupulmonata</taxon>
        <taxon>Stylommatophora</taxon>
        <taxon>Helicina</taxon>
        <taxon>Helicoidea</taxon>
        <taxon>Geomitridae</taxon>
        <taxon>Candidula</taxon>
    </lineage>
</organism>
<protein>
    <recommendedName>
        <fullName evidence="3">KxDL domain-containing protein</fullName>
    </recommendedName>
</protein>
<dbReference type="Pfam" id="PF10241">
    <property type="entry name" value="KxDL"/>
    <property type="match status" value="1"/>
</dbReference>
<evidence type="ECO:0000256" key="2">
    <source>
        <dbReference type="SAM" id="MobiDB-lite"/>
    </source>
</evidence>
<dbReference type="PANTHER" id="PTHR13511">
    <property type="entry name" value="KXDL MOTIF-CONTAINING PROTEIN 1"/>
    <property type="match status" value="1"/>
</dbReference>
<comment type="caution">
    <text evidence="4">The sequence shown here is derived from an EMBL/GenBank/DDBJ whole genome shotgun (WGS) entry which is preliminary data.</text>
</comment>
<dbReference type="InterPro" id="IPR019371">
    <property type="entry name" value="KxDL_dom"/>
</dbReference>
<evidence type="ECO:0000313" key="4">
    <source>
        <dbReference type="EMBL" id="CAG5116563.1"/>
    </source>
</evidence>
<feature type="compositionally biased region" description="Polar residues" evidence="2">
    <location>
        <begin position="170"/>
        <end position="181"/>
    </location>
</feature>
<comment type="similarity">
    <text evidence="1">Belongs to the KXD1 family.</text>
</comment>
<dbReference type="Proteomes" id="UP000678393">
    <property type="component" value="Unassembled WGS sequence"/>
</dbReference>
<evidence type="ECO:0000313" key="5">
    <source>
        <dbReference type="Proteomes" id="UP000678393"/>
    </source>
</evidence>
<sequence>MATSEAVDSSALKNDTRDDATTFAASLMEQVNREDVASMVYIQRDMLSRFEKTNEMLINFNILSANRFEVTVKDFQKHTQLLFDMKKDLDTVFKRIRVLKQRLEKNYPEAFAACSSIYTQASDSDEDGDDDDDEDSDETEVTMATTQEKYPERGDYLPDLSNPPLVTVSDLGSPTDQILGQ</sequence>
<dbReference type="AlphaFoldDB" id="A0A8S3YH96"/>
<name>A0A8S3YH96_9EUPU</name>
<dbReference type="GO" id="GO:0099078">
    <property type="term" value="C:BORC complex"/>
    <property type="evidence" value="ECO:0007669"/>
    <property type="project" value="TreeGrafter"/>
</dbReference>
<dbReference type="PANTHER" id="PTHR13511:SF0">
    <property type="entry name" value="KXDL MOTIF-CONTAINING PROTEIN 1"/>
    <property type="match status" value="1"/>
</dbReference>
<accession>A0A8S3YH96</accession>
<evidence type="ECO:0000259" key="3">
    <source>
        <dbReference type="Pfam" id="PF10241"/>
    </source>
</evidence>
<evidence type="ECO:0000256" key="1">
    <source>
        <dbReference type="ARBA" id="ARBA00005913"/>
    </source>
</evidence>
<dbReference type="OrthoDB" id="10258877at2759"/>
<reference evidence="4" key="1">
    <citation type="submission" date="2021-04" db="EMBL/GenBank/DDBJ databases">
        <authorList>
            <consortium name="Molecular Ecology Group"/>
        </authorList>
    </citation>
    <scope>NUCLEOTIDE SEQUENCE</scope>
</reference>